<name>A0A6L5Y1I6_9FIRM</name>
<evidence type="ECO:0000259" key="1">
    <source>
        <dbReference type="Pfam" id="PF13229"/>
    </source>
</evidence>
<keyword evidence="3" id="KW-1185">Reference proteome</keyword>
<protein>
    <submittedName>
        <fullName evidence="2">Right-handed parallel beta-helix repeat-containing protein</fullName>
    </submittedName>
</protein>
<dbReference type="Gene3D" id="2.160.20.10">
    <property type="entry name" value="Single-stranded right-handed beta-helix, Pectin lyase-like"/>
    <property type="match status" value="1"/>
</dbReference>
<evidence type="ECO:0000313" key="3">
    <source>
        <dbReference type="Proteomes" id="UP000482209"/>
    </source>
</evidence>
<evidence type="ECO:0000313" key="2">
    <source>
        <dbReference type="EMBL" id="MSS64258.1"/>
    </source>
</evidence>
<sequence>MTFRLRKGCFNMGNELLRRLQNKKKMWTTPKHPIYFQSIEFKIIYAAGVFIHAGLHKKVNTLNNFELERLLTKGLDFNQKEKAQVIRVARNEQKAIDAVIRLLTTPVMKELFLMDLISVSMGSDMMSNEEKESIGLFAELFHISHKQVKLLEQFAVAAFLHDKNRAKKIMNEMPKNGISCTIAELKYYISDVDYVTKIDHTVFTKSSMVKLYDQCEIKDDIIVGNGQTLIISNAVVAMYGSIILDGGIVQIRNSQLRKRNFSCQPLIQSKSYSQLDIVDGNFWCKGCCSAVVMEHGQLFFKDSNIRETLGSAVIFRGDKFKIENVYFEHCLSNQNGGAVCIENETGQIKGCSFYDCQGKLGGAIYTKNGIEILDCIFNFCKALEYGGVIFYEGEIEEKIRNCYYTHCYPRGEEIIQHIIGKSEKIIDKEYNIIWNTLLEQTVFVSEKGTLRMDGAFVYLMCPIVCRGTLEIRHSKVKGLQINGRDMFLLEWARGATIEYSEFDGNLQYGIFRASGTRLKMESCIIRNTAGGRGVFDAYTSIIENCIFSFCQKGGIYCQGGKIRNCQFINCRGKSGAGIIVYGGNGQIENCMFVRCISTYSGGGIDSTGRCIIKDCTFEECKPDNMT</sequence>
<dbReference type="InterPro" id="IPR039448">
    <property type="entry name" value="Beta_helix"/>
</dbReference>
<dbReference type="InterPro" id="IPR006626">
    <property type="entry name" value="PbH1"/>
</dbReference>
<dbReference type="Proteomes" id="UP000482209">
    <property type="component" value="Unassembled WGS sequence"/>
</dbReference>
<dbReference type="SUPFAM" id="SSF51126">
    <property type="entry name" value="Pectin lyase-like"/>
    <property type="match status" value="2"/>
</dbReference>
<accession>A0A6L5Y1I6</accession>
<dbReference type="Pfam" id="PF13229">
    <property type="entry name" value="Beta_helix"/>
    <property type="match status" value="1"/>
</dbReference>
<dbReference type="AlphaFoldDB" id="A0A6L5Y1I6"/>
<proteinExistence type="predicted"/>
<organism evidence="2 3">
    <name type="scientific">Velocimicrobium porci</name>
    <dbReference type="NCBI Taxonomy" id="2606634"/>
    <lineage>
        <taxon>Bacteria</taxon>
        <taxon>Bacillati</taxon>
        <taxon>Bacillota</taxon>
        <taxon>Clostridia</taxon>
        <taxon>Lachnospirales</taxon>
        <taxon>Lachnospiraceae</taxon>
        <taxon>Velocimicrobium</taxon>
    </lineage>
</organism>
<dbReference type="InterPro" id="IPR012334">
    <property type="entry name" value="Pectin_lyas_fold"/>
</dbReference>
<feature type="domain" description="Right handed beta helix" evidence="1">
    <location>
        <begin position="493"/>
        <end position="621"/>
    </location>
</feature>
<gene>
    <name evidence="2" type="ORF">FYJ58_10280</name>
</gene>
<reference evidence="2 3" key="1">
    <citation type="submission" date="2019-08" db="EMBL/GenBank/DDBJ databases">
        <title>In-depth cultivation of the pig gut microbiome towards novel bacterial diversity and tailored functional studies.</title>
        <authorList>
            <person name="Wylensek D."/>
            <person name="Hitch T.C.A."/>
            <person name="Clavel T."/>
        </authorList>
    </citation>
    <scope>NUCLEOTIDE SEQUENCE [LARGE SCALE GENOMIC DNA]</scope>
    <source>
        <strain evidence="2 3">WCA-693-APC-MOT-I</strain>
    </source>
</reference>
<comment type="caution">
    <text evidence="2">The sequence shown here is derived from an EMBL/GenBank/DDBJ whole genome shotgun (WGS) entry which is preliminary data.</text>
</comment>
<dbReference type="EMBL" id="VUMT01000015">
    <property type="protein sequence ID" value="MSS64258.1"/>
    <property type="molecule type" value="Genomic_DNA"/>
</dbReference>
<dbReference type="InterPro" id="IPR011050">
    <property type="entry name" value="Pectin_lyase_fold/virulence"/>
</dbReference>
<dbReference type="SMART" id="SM00710">
    <property type="entry name" value="PbH1"/>
    <property type="match status" value="5"/>
</dbReference>